<dbReference type="Pfam" id="PF12473">
    <property type="entry name" value="DUF3694"/>
    <property type="match status" value="1"/>
</dbReference>
<dbReference type="InterPro" id="IPR000195">
    <property type="entry name" value="Rab-GAP-TBC_dom"/>
</dbReference>
<dbReference type="InterPro" id="IPR018957">
    <property type="entry name" value="Znf_C3HC4_RING-type"/>
</dbReference>
<keyword evidence="9" id="KW-1185">Reference proteome</keyword>
<evidence type="ECO:0000259" key="6">
    <source>
        <dbReference type="PROSITE" id="PS50086"/>
    </source>
</evidence>
<dbReference type="PANTHER" id="PTHR47219">
    <property type="entry name" value="RAB GTPASE-ACTIVATING PROTEIN 1-LIKE"/>
    <property type="match status" value="1"/>
</dbReference>
<dbReference type="SMART" id="SM00164">
    <property type="entry name" value="TBC"/>
    <property type="match status" value="1"/>
</dbReference>
<dbReference type="PROSITE" id="PS00518">
    <property type="entry name" value="ZF_RING_1"/>
    <property type="match status" value="1"/>
</dbReference>
<evidence type="ECO:0000256" key="4">
    <source>
        <dbReference type="PROSITE-ProRule" id="PRU00175"/>
    </source>
</evidence>
<dbReference type="InterPro" id="IPR001841">
    <property type="entry name" value="Znf_RING"/>
</dbReference>
<evidence type="ECO:0000313" key="9">
    <source>
        <dbReference type="Proteomes" id="UP000683360"/>
    </source>
</evidence>
<feature type="domain" description="Rab-GAP TBC" evidence="6">
    <location>
        <begin position="333"/>
        <end position="505"/>
    </location>
</feature>
<comment type="caution">
    <text evidence="8">The sequence shown here is derived from an EMBL/GenBank/DDBJ whole genome shotgun (WGS) entry which is preliminary data.</text>
</comment>
<dbReference type="GO" id="GO:0005096">
    <property type="term" value="F:GTPase activator activity"/>
    <property type="evidence" value="ECO:0007669"/>
    <property type="project" value="TreeGrafter"/>
</dbReference>
<gene>
    <name evidence="8" type="ORF">MEDL_17912</name>
</gene>
<evidence type="ECO:0000256" key="1">
    <source>
        <dbReference type="ARBA" id="ARBA00022723"/>
    </source>
</evidence>
<proteinExistence type="predicted"/>
<dbReference type="SUPFAM" id="SSF57850">
    <property type="entry name" value="RING/U-box"/>
    <property type="match status" value="1"/>
</dbReference>
<organism evidence="8 9">
    <name type="scientific">Mytilus edulis</name>
    <name type="common">Blue mussel</name>
    <dbReference type="NCBI Taxonomy" id="6550"/>
    <lineage>
        <taxon>Eukaryota</taxon>
        <taxon>Metazoa</taxon>
        <taxon>Spiralia</taxon>
        <taxon>Lophotrochozoa</taxon>
        <taxon>Mollusca</taxon>
        <taxon>Bivalvia</taxon>
        <taxon>Autobranchia</taxon>
        <taxon>Pteriomorphia</taxon>
        <taxon>Mytilida</taxon>
        <taxon>Mytiloidea</taxon>
        <taxon>Mytilidae</taxon>
        <taxon>Mytilinae</taxon>
        <taxon>Mytilus</taxon>
    </lineage>
</organism>
<dbReference type="AlphaFoldDB" id="A0A8S3R5P5"/>
<evidence type="ECO:0000256" key="3">
    <source>
        <dbReference type="ARBA" id="ARBA00022833"/>
    </source>
</evidence>
<dbReference type="SUPFAM" id="SSF47923">
    <property type="entry name" value="Ypt/Rab-GAP domain of gyp1p"/>
    <property type="match status" value="2"/>
</dbReference>
<sequence length="505" mass="57375">MEKKIQVQELLGSITKNLECSICLELLNNPVSTNCDHPFCRFCILEFLEKKRSVPCPLCKAPITKRSLNERPQLNSMVEGVRSLIQAFQEDTGAIFSPPRGLPSMNLTPCTPEPLPCKAARGTKRKIIVESPKRTETKQNCRQSKRRKSLNIPENEKTIPESSSKSLAIEDQCDLLKYLDQGSCGAESSHSEEKHKKPGNISETKSMGYTDGKNYLVSGSWDPTEECFLVLNTETPKDTRVFLTVAVDLVIHGIQEPVRFAIETKAKIFPMTERFWNFTKRPHQELFHINLKQSDDGMFDVVSVNSQTQIDRQKAGMNGDEPLLSGYGFVSKEITDEDLLQAWHEVLKKWHQNLTQKPKQVHHLVKKGIPEALRFPNEDVIQRDINRTFPAHDFFKETGGLGQDSLYRISKAYSVYDEEIGYVQGISFVAASLLLHDHIPDLFEHFTEMGLEIHMFASQWFLTLFTAKFPLHLVFHILDMFLSEGSTFLMGVAVALLKVRFLGSN</sequence>
<evidence type="ECO:0000313" key="8">
    <source>
        <dbReference type="EMBL" id="CAG2203379.1"/>
    </source>
</evidence>
<keyword evidence="1" id="KW-0479">Metal-binding</keyword>
<protein>
    <submittedName>
        <fullName evidence="8">RABGAP1</fullName>
    </submittedName>
</protein>
<accession>A0A8S3R5P5</accession>
<feature type="region of interest" description="Disordered" evidence="5">
    <location>
        <begin position="133"/>
        <end position="165"/>
    </location>
</feature>
<dbReference type="Proteomes" id="UP000683360">
    <property type="component" value="Unassembled WGS sequence"/>
</dbReference>
<dbReference type="GO" id="GO:0031267">
    <property type="term" value="F:small GTPase binding"/>
    <property type="evidence" value="ECO:0007669"/>
    <property type="project" value="TreeGrafter"/>
</dbReference>
<dbReference type="InterPro" id="IPR013083">
    <property type="entry name" value="Znf_RING/FYVE/PHD"/>
</dbReference>
<dbReference type="CDD" id="cd16498">
    <property type="entry name" value="RING-HC_BRCA1"/>
    <property type="match status" value="1"/>
</dbReference>
<dbReference type="Pfam" id="PF00097">
    <property type="entry name" value="zf-C3HC4"/>
    <property type="match status" value="1"/>
</dbReference>
<dbReference type="InterPro" id="IPR022164">
    <property type="entry name" value="Kinesin-like"/>
</dbReference>
<dbReference type="EMBL" id="CAJPWZ010000918">
    <property type="protein sequence ID" value="CAG2203379.1"/>
    <property type="molecule type" value="Genomic_DNA"/>
</dbReference>
<dbReference type="Gene3D" id="1.10.472.80">
    <property type="entry name" value="Ypt/Rab-GAP domain of gyp1p, domain 3"/>
    <property type="match status" value="1"/>
</dbReference>
<dbReference type="Pfam" id="PF00566">
    <property type="entry name" value="RabGAP-TBC"/>
    <property type="match status" value="1"/>
</dbReference>
<dbReference type="SMART" id="SM00184">
    <property type="entry name" value="RING"/>
    <property type="match status" value="1"/>
</dbReference>
<dbReference type="Gene3D" id="3.30.40.10">
    <property type="entry name" value="Zinc/RING finger domain, C3HC4 (zinc finger)"/>
    <property type="match status" value="1"/>
</dbReference>
<evidence type="ECO:0000259" key="7">
    <source>
        <dbReference type="PROSITE" id="PS50089"/>
    </source>
</evidence>
<reference evidence="8" key="1">
    <citation type="submission" date="2021-03" db="EMBL/GenBank/DDBJ databases">
        <authorList>
            <person name="Bekaert M."/>
        </authorList>
    </citation>
    <scope>NUCLEOTIDE SEQUENCE</scope>
</reference>
<dbReference type="Gene3D" id="1.10.10.750">
    <property type="entry name" value="Ypt/Rab-GAP domain of gyp1p, domain 1"/>
    <property type="match status" value="1"/>
</dbReference>
<feature type="domain" description="RING-type" evidence="7">
    <location>
        <begin position="20"/>
        <end position="60"/>
    </location>
</feature>
<dbReference type="OrthoDB" id="295078at2759"/>
<dbReference type="PANTHER" id="PTHR47219:SF9">
    <property type="entry name" value="GTPASE ACTIVATING PROTEIN AND CENTROSOME-ASSOCIATED, ISOFORM B"/>
    <property type="match status" value="1"/>
</dbReference>
<evidence type="ECO:0000256" key="2">
    <source>
        <dbReference type="ARBA" id="ARBA00022771"/>
    </source>
</evidence>
<dbReference type="InterPro" id="IPR017907">
    <property type="entry name" value="Znf_RING_CS"/>
</dbReference>
<evidence type="ECO:0000256" key="5">
    <source>
        <dbReference type="SAM" id="MobiDB-lite"/>
    </source>
</evidence>
<feature type="region of interest" description="Disordered" evidence="5">
    <location>
        <begin position="186"/>
        <end position="208"/>
    </location>
</feature>
<dbReference type="InterPro" id="IPR035969">
    <property type="entry name" value="Rab-GAP_TBC_sf"/>
</dbReference>
<keyword evidence="3" id="KW-0862">Zinc</keyword>
<keyword evidence="2 4" id="KW-0863">Zinc-finger</keyword>
<dbReference type="InterPro" id="IPR050302">
    <property type="entry name" value="Rab_GAP_TBC_domain"/>
</dbReference>
<dbReference type="GO" id="GO:0008270">
    <property type="term" value="F:zinc ion binding"/>
    <property type="evidence" value="ECO:0007669"/>
    <property type="project" value="UniProtKB-KW"/>
</dbReference>
<dbReference type="PROSITE" id="PS50086">
    <property type="entry name" value="TBC_RABGAP"/>
    <property type="match status" value="1"/>
</dbReference>
<dbReference type="PROSITE" id="PS50089">
    <property type="entry name" value="ZF_RING_2"/>
    <property type="match status" value="1"/>
</dbReference>
<name>A0A8S3R5P5_MYTED</name>